<gene>
    <name evidence="6" type="ORF">NEE01_01010</name>
</gene>
<dbReference type="RefSeq" id="WP_265267387.1">
    <property type="nucleotide sequence ID" value="NZ_JANFAV010000001.1"/>
</dbReference>
<keyword evidence="2" id="KW-0805">Transcription regulation</keyword>
<sequence length="309" mass="33152">MTFDQRQLRAFLAVVDRGSLGRAADVACMTQPALSRLIGEMERRFGQRLFDRHSKGMVPTAAGETLIPHARLLLFEMEQAASALDALRGLGRGRLRVGAVAAIARTILPAIAACLLDAAPKLQVDVLDAPEDRLVQALAGREIDVVIAPAIAPHPEIRPIAELDYKDSYTVLAAAAHPLAHRADVGLDDVLGERWAMPEIGSAPRMLFHNLVTAQGEALPDVAVETNSIGVMLATVSSSRLLGWLPKPLIGAEMERGLIAAIGIPVLEVERRFFVYTRRKGSLIAAAHRLFDLLPLSSRAVAAPSSGLP</sequence>
<reference evidence="6" key="1">
    <citation type="submission" date="2022-06" db="EMBL/GenBank/DDBJ databases">
        <title>Sphingomonas sp. nov. isolated from rhizosphere soil of tomato.</title>
        <authorList>
            <person name="Dong H."/>
            <person name="Gao R."/>
        </authorList>
    </citation>
    <scope>NUCLEOTIDE SEQUENCE</scope>
    <source>
        <strain evidence="6">MMSM24</strain>
    </source>
</reference>
<dbReference type="Pfam" id="PF00126">
    <property type="entry name" value="HTH_1"/>
    <property type="match status" value="1"/>
</dbReference>
<keyword evidence="7" id="KW-1185">Reference proteome</keyword>
<keyword evidence="4" id="KW-0804">Transcription</keyword>
<dbReference type="PANTHER" id="PTHR30419">
    <property type="entry name" value="HTH-TYPE TRANSCRIPTIONAL REGULATOR YBHD"/>
    <property type="match status" value="1"/>
</dbReference>
<comment type="similarity">
    <text evidence="1">Belongs to the LysR transcriptional regulatory family.</text>
</comment>
<proteinExistence type="inferred from homology"/>
<evidence type="ECO:0000259" key="5">
    <source>
        <dbReference type="PROSITE" id="PS50931"/>
    </source>
</evidence>
<dbReference type="Proteomes" id="UP001165565">
    <property type="component" value="Unassembled WGS sequence"/>
</dbReference>
<dbReference type="Pfam" id="PF03466">
    <property type="entry name" value="LysR_substrate"/>
    <property type="match status" value="1"/>
</dbReference>
<keyword evidence="3" id="KW-0238">DNA-binding</keyword>
<dbReference type="GO" id="GO:0005829">
    <property type="term" value="C:cytosol"/>
    <property type="evidence" value="ECO:0007669"/>
    <property type="project" value="TreeGrafter"/>
</dbReference>
<evidence type="ECO:0000313" key="6">
    <source>
        <dbReference type="EMBL" id="MCW6533354.1"/>
    </source>
</evidence>
<dbReference type="PROSITE" id="PS50931">
    <property type="entry name" value="HTH_LYSR"/>
    <property type="match status" value="1"/>
</dbReference>
<evidence type="ECO:0000256" key="3">
    <source>
        <dbReference type="ARBA" id="ARBA00023125"/>
    </source>
</evidence>
<dbReference type="Gene3D" id="3.40.190.10">
    <property type="entry name" value="Periplasmic binding protein-like II"/>
    <property type="match status" value="2"/>
</dbReference>
<dbReference type="InterPro" id="IPR036388">
    <property type="entry name" value="WH-like_DNA-bd_sf"/>
</dbReference>
<dbReference type="InterPro" id="IPR036390">
    <property type="entry name" value="WH_DNA-bd_sf"/>
</dbReference>
<name>A0AA41Z5V3_9SPHN</name>
<dbReference type="PANTHER" id="PTHR30419:SF8">
    <property type="entry name" value="NITROGEN ASSIMILATION TRANSCRIPTIONAL ACTIVATOR-RELATED"/>
    <property type="match status" value="1"/>
</dbReference>
<feature type="domain" description="HTH lysR-type" evidence="5">
    <location>
        <begin position="1"/>
        <end position="60"/>
    </location>
</feature>
<dbReference type="SUPFAM" id="SSF53850">
    <property type="entry name" value="Periplasmic binding protein-like II"/>
    <property type="match status" value="1"/>
</dbReference>
<dbReference type="EMBL" id="JANFAV010000001">
    <property type="protein sequence ID" value="MCW6533354.1"/>
    <property type="molecule type" value="Genomic_DNA"/>
</dbReference>
<evidence type="ECO:0000256" key="1">
    <source>
        <dbReference type="ARBA" id="ARBA00009437"/>
    </source>
</evidence>
<dbReference type="Gene3D" id="1.10.10.10">
    <property type="entry name" value="Winged helix-like DNA-binding domain superfamily/Winged helix DNA-binding domain"/>
    <property type="match status" value="1"/>
</dbReference>
<accession>A0AA41Z5V3</accession>
<evidence type="ECO:0000256" key="4">
    <source>
        <dbReference type="ARBA" id="ARBA00023163"/>
    </source>
</evidence>
<dbReference type="GO" id="GO:0003677">
    <property type="term" value="F:DNA binding"/>
    <property type="evidence" value="ECO:0007669"/>
    <property type="project" value="UniProtKB-KW"/>
</dbReference>
<comment type="caution">
    <text evidence="6">The sequence shown here is derived from an EMBL/GenBank/DDBJ whole genome shotgun (WGS) entry which is preliminary data.</text>
</comment>
<dbReference type="InterPro" id="IPR000847">
    <property type="entry name" value="LysR_HTH_N"/>
</dbReference>
<dbReference type="GO" id="GO:0003700">
    <property type="term" value="F:DNA-binding transcription factor activity"/>
    <property type="evidence" value="ECO:0007669"/>
    <property type="project" value="InterPro"/>
</dbReference>
<dbReference type="SUPFAM" id="SSF46785">
    <property type="entry name" value="Winged helix' DNA-binding domain"/>
    <property type="match status" value="1"/>
</dbReference>
<evidence type="ECO:0000256" key="2">
    <source>
        <dbReference type="ARBA" id="ARBA00023015"/>
    </source>
</evidence>
<protein>
    <submittedName>
        <fullName evidence="6">LysR family transcriptional regulator</fullName>
    </submittedName>
</protein>
<dbReference type="InterPro" id="IPR005119">
    <property type="entry name" value="LysR_subst-bd"/>
</dbReference>
<dbReference type="InterPro" id="IPR050950">
    <property type="entry name" value="HTH-type_LysR_regulators"/>
</dbReference>
<evidence type="ECO:0000313" key="7">
    <source>
        <dbReference type="Proteomes" id="UP001165565"/>
    </source>
</evidence>
<organism evidence="6 7">
    <name type="scientific">Sphingomonas lycopersici</name>
    <dbReference type="NCBI Taxonomy" id="2951807"/>
    <lineage>
        <taxon>Bacteria</taxon>
        <taxon>Pseudomonadati</taxon>
        <taxon>Pseudomonadota</taxon>
        <taxon>Alphaproteobacteria</taxon>
        <taxon>Sphingomonadales</taxon>
        <taxon>Sphingomonadaceae</taxon>
        <taxon>Sphingomonas</taxon>
    </lineage>
</organism>
<dbReference type="FunFam" id="1.10.10.10:FF:000001">
    <property type="entry name" value="LysR family transcriptional regulator"/>
    <property type="match status" value="1"/>
</dbReference>
<dbReference type="AlphaFoldDB" id="A0AA41Z5V3"/>